<name>A0A645CBM7_9ZZZZ</name>
<organism evidence="5">
    <name type="scientific">bioreactor metagenome</name>
    <dbReference type="NCBI Taxonomy" id="1076179"/>
    <lineage>
        <taxon>unclassified sequences</taxon>
        <taxon>metagenomes</taxon>
        <taxon>ecological metagenomes</taxon>
    </lineage>
</organism>
<evidence type="ECO:0000256" key="1">
    <source>
        <dbReference type="ARBA" id="ARBA00008891"/>
    </source>
</evidence>
<evidence type="ECO:0000256" key="2">
    <source>
        <dbReference type="ARBA" id="ARBA00022801"/>
    </source>
</evidence>
<evidence type="ECO:0000256" key="3">
    <source>
        <dbReference type="ARBA" id="ARBA00023085"/>
    </source>
</evidence>
<accession>A0A645CBM7</accession>
<dbReference type="GO" id="GO:0042545">
    <property type="term" value="P:cell wall modification"/>
    <property type="evidence" value="ECO:0007669"/>
    <property type="project" value="InterPro"/>
</dbReference>
<proteinExistence type="inferred from homology"/>
<dbReference type="EC" id="3.1.1.11" evidence="5"/>
<evidence type="ECO:0000313" key="5">
    <source>
        <dbReference type="EMBL" id="MPM74347.1"/>
    </source>
</evidence>
<sequence length="307" mass="33474">MQTQTRVVKVGESINEVLAQTVQGPLVIQLEEGVYTEKVCINRPDVTLLGRGREKTMLSYGDAAFMERDGKMMGTFASASVSVCSPFFHAESLTIANSFDYEAHRQRVEENPGKVKGLQAVAFRTCTGADHTTLTDCSLLGWQDTLLLDCGSHRLQNCLIAGNIDFIFGGGAALFEECTILSRGSGYLTAPSTKQEKLGFVFYRCNLVREAKVADGSVFLGRPWHPGADPAINSFCLLHECHLDAHIHPSGWTWMHAFPPGGGEVVFKAEDSRFLESSCHGPGALAGRENCEKCAALSIIEQVLEQL</sequence>
<dbReference type="EMBL" id="VSSQ01025902">
    <property type="protein sequence ID" value="MPM74347.1"/>
    <property type="molecule type" value="Genomic_DNA"/>
</dbReference>
<keyword evidence="3" id="KW-0063">Aspartyl esterase</keyword>
<dbReference type="InterPro" id="IPR000070">
    <property type="entry name" value="Pectinesterase_cat"/>
</dbReference>
<dbReference type="PANTHER" id="PTHR31321">
    <property type="entry name" value="ACYL-COA THIOESTER HYDROLASE YBHC-RELATED"/>
    <property type="match status" value="1"/>
</dbReference>
<dbReference type="Pfam" id="PF01095">
    <property type="entry name" value="Pectinesterase"/>
    <property type="match status" value="1"/>
</dbReference>
<reference evidence="5" key="1">
    <citation type="submission" date="2019-08" db="EMBL/GenBank/DDBJ databases">
        <authorList>
            <person name="Kucharzyk K."/>
            <person name="Murdoch R.W."/>
            <person name="Higgins S."/>
            <person name="Loffler F."/>
        </authorList>
    </citation>
    <scope>NUCLEOTIDE SEQUENCE</scope>
</reference>
<comment type="similarity">
    <text evidence="1">Belongs to the pectinesterase family.</text>
</comment>
<dbReference type="Gene3D" id="2.160.20.10">
    <property type="entry name" value="Single-stranded right-handed beta-helix, Pectin lyase-like"/>
    <property type="match status" value="1"/>
</dbReference>
<feature type="domain" description="Pectinesterase catalytic" evidence="4">
    <location>
        <begin position="8"/>
        <end position="255"/>
    </location>
</feature>
<comment type="caution">
    <text evidence="5">The sequence shown here is derived from an EMBL/GenBank/DDBJ whole genome shotgun (WGS) entry which is preliminary data.</text>
</comment>
<gene>
    <name evidence="5" type="primary">pemA_2</name>
    <name evidence="5" type="ORF">SDC9_121334</name>
</gene>
<dbReference type="GO" id="GO:0030599">
    <property type="term" value="F:pectinesterase activity"/>
    <property type="evidence" value="ECO:0007669"/>
    <property type="project" value="UniProtKB-EC"/>
</dbReference>
<keyword evidence="2 5" id="KW-0378">Hydrolase</keyword>
<dbReference type="AlphaFoldDB" id="A0A645CBM7"/>
<protein>
    <submittedName>
        <fullName evidence="5">Pectinesterase A</fullName>
        <ecNumber evidence="5">3.1.1.11</ecNumber>
    </submittedName>
</protein>
<dbReference type="GO" id="GO:0009279">
    <property type="term" value="C:cell outer membrane"/>
    <property type="evidence" value="ECO:0007669"/>
    <property type="project" value="TreeGrafter"/>
</dbReference>
<dbReference type="InterPro" id="IPR012334">
    <property type="entry name" value="Pectin_lyas_fold"/>
</dbReference>
<evidence type="ECO:0000259" key="4">
    <source>
        <dbReference type="Pfam" id="PF01095"/>
    </source>
</evidence>
<dbReference type="InterPro" id="IPR011050">
    <property type="entry name" value="Pectin_lyase_fold/virulence"/>
</dbReference>
<dbReference type="PANTHER" id="PTHR31321:SF57">
    <property type="entry name" value="PECTINESTERASE 53-RELATED"/>
    <property type="match status" value="1"/>
</dbReference>
<dbReference type="SUPFAM" id="SSF51126">
    <property type="entry name" value="Pectin lyase-like"/>
    <property type="match status" value="1"/>
</dbReference>